<dbReference type="InterPro" id="IPR027417">
    <property type="entry name" value="P-loop_NTPase"/>
</dbReference>
<dbReference type="GO" id="GO:0043130">
    <property type="term" value="F:ubiquitin binding"/>
    <property type="evidence" value="ECO:0007669"/>
    <property type="project" value="InterPro"/>
</dbReference>
<dbReference type="InterPro" id="IPR003892">
    <property type="entry name" value="CUE"/>
</dbReference>
<feature type="compositionally biased region" description="Polar residues" evidence="1">
    <location>
        <begin position="874"/>
        <end position="893"/>
    </location>
</feature>
<dbReference type="EMBL" id="SWLE01000021">
    <property type="protein sequence ID" value="TNM86096.1"/>
    <property type="molecule type" value="Genomic_DNA"/>
</dbReference>
<evidence type="ECO:0000313" key="4">
    <source>
        <dbReference type="EMBL" id="TNM86096.1"/>
    </source>
</evidence>
<feature type="compositionally biased region" description="Basic and acidic residues" evidence="1">
    <location>
        <begin position="691"/>
        <end position="703"/>
    </location>
</feature>
<evidence type="ECO:0000313" key="5">
    <source>
        <dbReference type="Proteomes" id="UP000516260"/>
    </source>
</evidence>
<dbReference type="SMART" id="SM01162">
    <property type="entry name" value="DUF1771"/>
    <property type="match status" value="1"/>
</dbReference>
<dbReference type="GO" id="GO:0005634">
    <property type="term" value="C:nucleus"/>
    <property type="evidence" value="ECO:0007669"/>
    <property type="project" value="TreeGrafter"/>
</dbReference>
<dbReference type="SUPFAM" id="SSF46934">
    <property type="entry name" value="UBA-like"/>
    <property type="match status" value="1"/>
</dbReference>
<comment type="caution">
    <text evidence="4">The sequence shown here is derived from an EMBL/GenBank/DDBJ whole genome shotgun (WGS) entry which is preliminary data.</text>
</comment>
<feature type="region of interest" description="Disordered" evidence="1">
    <location>
        <begin position="690"/>
        <end position="717"/>
    </location>
</feature>
<dbReference type="InterPro" id="IPR052772">
    <property type="entry name" value="Endo/PolyKinase_Domain-Protein"/>
</dbReference>
<gene>
    <name evidence="4" type="ORF">fugu_008367</name>
</gene>
<dbReference type="PANTHER" id="PTHR46535:SF1">
    <property type="entry name" value="NEDD4-BINDING PROTEIN 2"/>
    <property type="match status" value="1"/>
</dbReference>
<name>A0A4Z2B3A9_9TELE</name>
<organism evidence="4 5">
    <name type="scientific">Takifugu bimaculatus</name>
    <dbReference type="NCBI Taxonomy" id="433685"/>
    <lineage>
        <taxon>Eukaryota</taxon>
        <taxon>Metazoa</taxon>
        <taxon>Chordata</taxon>
        <taxon>Craniata</taxon>
        <taxon>Vertebrata</taxon>
        <taxon>Euteleostomi</taxon>
        <taxon>Actinopterygii</taxon>
        <taxon>Neopterygii</taxon>
        <taxon>Teleostei</taxon>
        <taxon>Neoteleostei</taxon>
        <taxon>Acanthomorphata</taxon>
        <taxon>Eupercaria</taxon>
        <taxon>Tetraodontiformes</taxon>
        <taxon>Tetradontoidea</taxon>
        <taxon>Tetraodontidae</taxon>
        <taxon>Takifugu</taxon>
    </lineage>
</organism>
<dbReference type="InterPro" id="IPR002625">
    <property type="entry name" value="Smr_dom"/>
</dbReference>
<dbReference type="Pfam" id="PF25125">
    <property type="entry name" value="DUF7817"/>
    <property type="match status" value="1"/>
</dbReference>
<evidence type="ECO:0000256" key="1">
    <source>
        <dbReference type="SAM" id="MobiDB-lite"/>
    </source>
</evidence>
<feature type="region of interest" description="Disordered" evidence="1">
    <location>
        <begin position="874"/>
        <end position="897"/>
    </location>
</feature>
<dbReference type="Pfam" id="PF25124">
    <property type="entry name" value="DUF7816"/>
    <property type="match status" value="1"/>
</dbReference>
<dbReference type="Pfam" id="PF13671">
    <property type="entry name" value="AAA_33"/>
    <property type="match status" value="1"/>
</dbReference>
<protein>
    <recommendedName>
        <fullName evidence="6">CUE domain-containing protein</fullName>
    </recommendedName>
</protein>
<dbReference type="CDD" id="cd14365">
    <property type="entry name" value="CUE_N4BP2"/>
    <property type="match status" value="1"/>
</dbReference>
<dbReference type="InterPro" id="IPR056720">
    <property type="entry name" value="DUF7818"/>
</dbReference>
<dbReference type="Proteomes" id="UP000516260">
    <property type="component" value="Chromosome 8"/>
</dbReference>
<feature type="region of interest" description="Disordered" evidence="1">
    <location>
        <begin position="190"/>
        <end position="211"/>
    </location>
</feature>
<evidence type="ECO:0008006" key="6">
    <source>
        <dbReference type="Google" id="ProtNLM"/>
    </source>
</evidence>
<dbReference type="Gene3D" id="3.40.50.300">
    <property type="entry name" value="P-loop containing nucleotide triphosphate hydrolases"/>
    <property type="match status" value="1"/>
</dbReference>
<feature type="compositionally biased region" description="Basic and acidic residues" evidence="1">
    <location>
        <begin position="636"/>
        <end position="661"/>
    </location>
</feature>
<feature type="region of interest" description="Disordered" evidence="1">
    <location>
        <begin position="632"/>
        <end position="661"/>
    </location>
</feature>
<dbReference type="InterPro" id="IPR009060">
    <property type="entry name" value="UBA-like_sf"/>
</dbReference>
<feature type="region of interest" description="Disordered" evidence="1">
    <location>
        <begin position="1"/>
        <end position="52"/>
    </location>
</feature>
<feature type="compositionally biased region" description="Polar residues" evidence="1">
    <location>
        <begin position="704"/>
        <end position="713"/>
    </location>
</feature>
<dbReference type="InterPro" id="IPR036063">
    <property type="entry name" value="Smr_dom_sf"/>
</dbReference>
<keyword evidence="5" id="KW-1185">Reference proteome</keyword>
<feature type="region of interest" description="Disordered" evidence="1">
    <location>
        <begin position="741"/>
        <end position="775"/>
    </location>
</feature>
<feature type="region of interest" description="Disordered" evidence="1">
    <location>
        <begin position="1477"/>
        <end position="1517"/>
    </location>
</feature>
<feature type="domain" description="Smr" evidence="2">
    <location>
        <begin position="1589"/>
        <end position="1630"/>
    </location>
</feature>
<dbReference type="InterPro" id="IPR056719">
    <property type="entry name" value="DUF7817"/>
</dbReference>
<dbReference type="PANTHER" id="PTHR46535">
    <property type="entry name" value="NEDD4-BINDING PROTEIN 2"/>
    <property type="match status" value="1"/>
</dbReference>
<reference evidence="4 5" key="1">
    <citation type="submission" date="2019-04" db="EMBL/GenBank/DDBJ databases">
        <title>The sequence and de novo assembly of Takifugu bimaculatus genome using PacBio and Hi-C technologies.</title>
        <authorList>
            <person name="Xu P."/>
            <person name="Liu B."/>
            <person name="Zhou Z."/>
        </authorList>
    </citation>
    <scope>NUCLEOTIDE SEQUENCE [LARGE SCALE GENOMIC DNA]</scope>
    <source>
        <strain evidence="4">TB-2018</strain>
        <tissue evidence="4">Muscle</tissue>
    </source>
</reference>
<feature type="domain" description="CUE" evidence="3">
    <location>
        <begin position="54"/>
        <end position="97"/>
    </location>
</feature>
<dbReference type="InterPro" id="IPR013899">
    <property type="entry name" value="DUF1771"/>
</dbReference>
<dbReference type="InterPro" id="IPR056718">
    <property type="entry name" value="DUF7816"/>
</dbReference>
<dbReference type="InterPro" id="IPR041801">
    <property type="entry name" value="N4BP2_CUE"/>
</dbReference>
<dbReference type="Pfam" id="PF08590">
    <property type="entry name" value="DUF1771"/>
    <property type="match status" value="1"/>
</dbReference>
<feature type="compositionally biased region" description="Basic and acidic residues" evidence="1">
    <location>
        <begin position="1485"/>
        <end position="1499"/>
    </location>
</feature>
<sequence length="1630" mass="181113">MPRKKKSDQSPARVPGGPPEVGSPDQNTGRRGPHEFDSAMAGNFPSSAPLSNSDKERIIKGMQEMFSHLDPDVIYIVLAECDFKVEHAMDSLLELSIAAEGAAPGPSPISGFERTVSALLSPQLLSNSGAEADSTDHCSDSLTEELDLLVDQELETPTMQQEQHISQNSSSPLISKQDLPELLQSSLQLESGSQGSQMYGASSVLDPPSTWENESVIKEKPSMDFTQLMAETPTDKPKPSLDLGASGRPSAFQVYKKQQPLHMSVNTAVGGARAKVGVWTPEPSGYLQSPLNIDAPVFTPHVGQNQGPAFIIPVAQLPSNLTNQPQASIPWPSHRPISIAPLRPSATIPKSWALPVPHNRLRLHGRVLVLLRGAPGSGKSTLARALMEHNPGAVILSTDDYFTHNGDYQFNPNALGDAHESNHKRAKEAFQRGSNPIIIDNTNLQGWEMRPYVIQAVKHGYKVLFREPDTWWRYKPRELMRLLSSETHCPDIVGQPELSHPHLFSSLPDVSSTGLSGEMGLVEDGACRFTELESLNFQPTGTAAENPEMPEMDKDIDSDEVKCELDAQLELHHLTVDQTIPDCLVESVMNEDQQGDEMSAVFSETIGQRVRRERPSRRSCLDNLEPADLVKYANQSDRKLGDKERSKEEETQTSDLLRHEGVQGIPQMDFTGDWPCEGFLQQRQVRKRREGCKERHENTDEAASRSNETQNKLQPEANKTEFQKLLDLIQTDVADIQMDNFSSSSLSSSSEEELEPNKEEAYRCYGSSSSKEKEQDMLLNRSHGELPDFVLDQKMNDSSNTTVALMDDWGVPKAENDVNINKESHNETGSLALKPAITSPLLSPDISSLALSDNVEADVHCGDDMELDTTVTEVDGSTHTSSGADVSQNSDFNRSPVCGNSVGAESSSCIGGNQERKQHQGRRSGKQCKLALTFTQNCPSSSVDSVVGSINVNSCQMSSNTHVQHLGPEWSTCLEPNFDLSIQSRSKPQPSSPLSVGVSDCFSQTEPQDFAFLWRLSNQNNLDEEFIATYSQLHNIIVLSGNSSWFKLSTAAHSRSHREVPYRVVHDKSTQLEDKDLGVSQDRLESLRILSRHFKLVSFDTLEDLFDKCHQDLEWTTNLLLDSGEIFFKEEDVDQKLKDGTEDGGNEIKPVVENTTCPDAIEKRHTQKQPVGIEDKMSESDWRPGNSGGHLECTVTDKGCSETTSLLETSLQTEHLVTNAGERTGMEQEQEVGSEVWDEGLVTEEATVETEDELASMEAVSALLQAELNRIEEEEKKDIPGRRHMGAAGSHHLDIQSVELKLPTEVALQLIELFGPVGVDPDSTDDCAVQMDLNLAKLLHQKWKESVQEKQRQATLSFLSSKKDATNWQEWDMAKSGPAFFDSPMPFIDRWKVSQPSISLRDIIKEEQALQDNMEKKGKGLADLDGASLLKENQLYALFPSIDRHFLQAIFRDHNYSLTHTELFLRSLLDEEPVKTVVAPQAPPTDHHRANSGERELKQKPAASMKPEYQDTEDPEYEDFRAEASLQRKRRLESFAKAAEAFKQGRKEVASFYAQQGHMHGKRMSEANHRAAVQIFERVNSSLLPNNILDLHGLHVDEALDHLVQVLHDKTTGNKRITNLCCIYCLPVEN</sequence>
<dbReference type="PROSITE" id="PS51140">
    <property type="entry name" value="CUE"/>
    <property type="match status" value="1"/>
</dbReference>
<dbReference type="GO" id="GO:0004519">
    <property type="term" value="F:endonuclease activity"/>
    <property type="evidence" value="ECO:0007669"/>
    <property type="project" value="TreeGrafter"/>
</dbReference>
<dbReference type="Pfam" id="PF25126">
    <property type="entry name" value="DUF7818"/>
    <property type="match status" value="1"/>
</dbReference>
<dbReference type="Gene3D" id="3.30.1370.110">
    <property type="match status" value="1"/>
</dbReference>
<evidence type="ECO:0000259" key="2">
    <source>
        <dbReference type="PROSITE" id="PS50828"/>
    </source>
</evidence>
<dbReference type="SUPFAM" id="SSF52540">
    <property type="entry name" value="P-loop containing nucleoside triphosphate hydrolases"/>
    <property type="match status" value="1"/>
</dbReference>
<proteinExistence type="predicted"/>
<dbReference type="Gene3D" id="1.10.8.10">
    <property type="entry name" value="DNA helicase RuvA subunit, C-terminal domain"/>
    <property type="match status" value="1"/>
</dbReference>
<dbReference type="SMART" id="SM00546">
    <property type="entry name" value="CUE"/>
    <property type="match status" value="2"/>
</dbReference>
<accession>A0A4Z2B3A9</accession>
<evidence type="ECO:0000259" key="3">
    <source>
        <dbReference type="PROSITE" id="PS51140"/>
    </source>
</evidence>
<dbReference type="PROSITE" id="PS50828">
    <property type="entry name" value="SMR"/>
    <property type="match status" value="1"/>
</dbReference>